<reference evidence="2 3" key="1">
    <citation type="submission" date="2013-10" db="EMBL/GenBank/DDBJ databases">
        <title>Antibiotic resistance diversity of beta-lactamase producers in the General Hospital Vienna.</title>
        <authorList>
            <person name="Barisic I."/>
            <person name="Mitteregger D."/>
            <person name="Hirschl A.M."/>
            <person name="Noehammer C."/>
            <person name="Wiesinger-Mayr H."/>
        </authorList>
    </citation>
    <scope>NUCLEOTIDE SEQUENCE [LARGE SCALE GENOMIC DNA]</scope>
    <source>
        <strain evidence="2 3">ISC7</strain>
    </source>
</reference>
<dbReference type="AlphaFoldDB" id="W1F1E0"/>
<protein>
    <submittedName>
        <fullName evidence="2">Uncharacterized protein</fullName>
    </submittedName>
</protein>
<dbReference type="Proteomes" id="UP000019199">
    <property type="component" value="Unassembled WGS sequence"/>
</dbReference>
<dbReference type="EMBL" id="CBWN010000088">
    <property type="protein sequence ID" value="CDL27513.1"/>
    <property type="molecule type" value="Genomic_DNA"/>
</dbReference>
<accession>W1F1E0</accession>
<evidence type="ECO:0000256" key="1">
    <source>
        <dbReference type="SAM" id="MobiDB-lite"/>
    </source>
</evidence>
<proteinExistence type="predicted"/>
<comment type="caution">
    <text evidence="2">The sequence shown here is derived from an EMBL/GenBank/DDBJ whole genome shotgun (WGS) entry which is preliminary data.</text>
</comment>
<sequence length="62" mass="7072">MENSKAAAEADMTTKTETSITSAQQRQYRAEKFILSNLDSGLSKHVQNMNRRQLTLSRKRSL</sequence>
<name>W1F1E0_ECOLX</name>
<feature type="compositionally biased region" description="Polar residues" evidence="1">
    <location>
        <begin position="13"/>
        <end position="24"/>
    </location>
</feature>
<feature type="region of interest" description="Disordered" evidence="1">
    <location>
        <begin position="1"/>
        <end position="24"/>
    </location>
</feature>
<organism evidence="2 3">
    <name type="scientific">Escherichia coli ISC7</name>
    <dbReference type="NCBI Taxonomy" id="1432555"/>
    <lineage>
        <taxon>Bacteria</taxon>
        <taxon>Pseudomonadati</taxon>
        <taxon>Pseudomonadota</taxon>
        <taxon>Gammaproteobacteria</taxon>
        <taxon>Enterobacterales</taxon>
        <taxon>Enterobacteriaceae</taxon>
        <taxon>Escherichia</taxon>
    </lineage>
</organism>
<evidence type="ECO:0000313" key="3">
    <source>
        <dbReference type="Proteomes" id="UP000019199"/>
    </source>
</evidence>
<evidence type="ECO:0000313" key="2">
    <source>
        <dbReference type="EMBL" id="CDL27513.1"/>
    </source>
</evidence>